<keyword evidence="5" id="KW-0472">Membrane</keyword>
<feature type="compositionally biased region" description="Low complexity" evidence="4">
    <location>
        <begin position="299"/>
        <end position="315"/>
    </location>
</feature>
<evidence type="ECO:0000256" key="4">
    <source>
        <dbReference type="SAM" id="MobiDB-lite"/>
    </source>
</evidence>
<dbReference type="InterPro" id="IPR010618">
    <property type="entry name" value="RPF"/>
</dbReference>
<evidence type="ECO:0000256" key="1">
    <source>
        <dbReference type="ARBA" id="ARBA00010830"/>
    </source>
</evidence>
<reference evidence="7 8" key="1">
    <citation type="submission" date="2019-05" db="EMBL/GenBank/DDBJ databases">
        <title>Georgenia *** sp. nov., and Georgenia *** sp. nov., isolated from the intestinal contents of plateau pika (Ochotona curzoniae) in the Qinghai-Tibet plateau of China.</title>
        <authorList>
            <person name="Tian Z."/>
        </authorList>
    </citation>
    <scope>NUCLEOTIDE SEQUENCE [LARGE SCALE GENOMIC DNA]</scope>
    <source>
        <strain evidence="7 8">Z443</strain>
    </source>
</reference>
<organism evidence="7 8">
    <name type="scientific">Georgenia yuyongxinii</name>
    <dbReference type="NCBI Taxonomy" id="2589797"/>
    <lineage>
        <taxon>Bacteria</taxon>
        <taxon>Bacillati</taxon>
        <taxon>Actinomycetota</taxon>
        <taxon>Actinomycetes</taxon>
        <taxon>Micrococcales</taxon>
        <taxon>Bogoriellaceae</taxon>
        <taxon>Georgenia</taxon>
    </lineage>
</organism>
<keyword evidence="5" id="KW-1133">Transmembrane helix</keyword>
<keyword evidence="5" id="KW-0812">Transmembrane</keyword>
<evidence type="ECO:0000313" key="7">
    <source>
        <dbReference type="EMBL" id="QDC23893.1"/>
    </source>
</evidence>
<evidence type="ECO:0000256" key="5">
    <source>
        <dbReference type="SAM" id="Phobius"/>
    </source>
</evidence>
<dbReference type="KEGG" id="gyu:FE374_03930"/>
<dbReference type="InterPro" id="IPR011098">
    <property type="entry name" value="G5_dom"/>
</dbReference>
<feature type="region of interest" description="Disordered" evidence="4">
    <location>
        <begin position="299"/>
        <end position="333"/>
    </location>
</feature>
<dbReference type="Gene3D" id="1.10.530.10">
    <property type="match status" value="1"/>
</dbReference>
<dbReference type="CDD" id="cd13925">
    <property type="entry name" value="RPF"/>
    <property type="match status" value="1"/>
</dbReference>
<accession>A0A5B8C036</accession>
<dbReference type="SUPFAM" id="SSF53955">
    <property type="entry name" value="Lysozyme-like"/>
    <property type="match status" value="1"/>
</dbReference>
<evidence type="ECO:0000256" key="3">
    <source>
        <dbReference type="ARBA" id="ARBA00022801"/>
    </source>
</evidence>
<dbReference type="Proteomes" id="UP000314616">
    <property type="component" value="Chromosome"/>
</dbReference>
<sequence length="413" mass="42712">MSANHRTDQITTVSAEGVETSVRAKRRLLPWLALGIVPVLVAGGAVTAHAHKSVDLEINGEHHTLSTFAGSVEGLLAEKGITLGERDLLAPAPDTALADGADVVVRTAREVTVQIDGEEQEVWTTALTSGEVVASLFESGREVSVAASRSLAGGRQALDMPLVVDGEADVVADGATTRVQLAGTAFVPDALEAAGVEVDRTDRVEVRTGENAVPVVVVTRMDRGERTETEPVEFETVEREDPTMLEGETEVVQEGVPGELTRTFVTVTVDGKEAHSEQTREEVTTEPVNKIVAVGTKARPAPAPAPAAKAPAAAASGGGGAATAAPAPAPAPATGDVWARLAQCESGGNPTIVSANGLYHGLYQFSVGTWQAVGGTGLPSQASPAEQTQRAQALQARSGWGQWPACARKLGLL</sequence>
<dbReference type="Pfam" id="PF03990">
    <property type="entry name" value="DUF348"/>
    <property type="match status" value="3"/>
</dbReference>
<dbReference type="PROSITE" id="PS51109">
    <property type="entry name" value="G5"/>
    <property type="match status" value="1"/>
</dbReference>
<dbReference type="GO" id="GO:0016787">
    <property type="term" value="F:hydrolase activity"/>
    <property type="evidence" value="ECO:0007669"/>
    <property type="project" value="UniProtKB-KW"/>
</dbReference>
<dbReference type="SMART" id="SM01208">
    <property type="entry name" value="G5"/>
    <property type="match status" value="1"/>
</dbReference>
<dbReference type="InterPro" id="IPR023346">
    <property type="entry name" value="Lysozyme-like_dom_sf"/>
</dbReference>
<dbReference type="OrthoDB" id="1404170at2"/>
<dbReference type="EMBL" id="CP040915">
    <property type="protein sequence ID" value="QDC23893.1"/>
    <property type="molecule type" value="Genomic_DNA"/>
</dbReference>
<keyword evidence="3" id="KW-0378">Hydrolase</keyword>
<dbReference type="AlphaFoldDB" id="A0A5B8C036"/>
<dbReference type="Gene3D" id="2.20.230.10">
    <property type="entry name" value="Resuscitation-promoting factor rpfb"/>
    <property type="match status" value="1"/>
</dbReference>
<evidence type="ECO:0000313" key="8">
    <source>
        <dbReference type="Proteomes" id="UP000314616"/>
    </source>
</evidence>
<proteinExistence type="inferred from homology"/>
<comment type="similarity">
    <text evidence="1">Belongs to the transglycosylase family. Rpf subfamily.</text>
</comment>
<feature type="transmembrane region" description="Helical" evidence="5">
    <location>
        <begin position="28"/>
        <end position="48"/>
    </location>
</feature>
<keyword evidence="2" id="KW-0732">Signal</keyword>
<evidence type="ECO:0000256" key="2">
    <source>
        <dbReference type="ARBA" id="ARBA00022729"/>
    </source>
</evidence>
<dbReference type="RefSeq" id="WP_139927335.1">
    <property type="nucleotide sequence ID" value="NZ_CP040915.1"/>
</dbReference>
<dbReference type="Pfam" id="PF06737">
    <property type="entry name" value="Transglycosylas"/>
    <property type="match status" value="1"/>
</dbReference>
<feature type="domain" description="G5" evidence="6">
    <location>
        <begin position="218"/>
        <end position="298"/>
    </location>
</feature>
<protein>
    <submittedName>
        <fullName evidence="7">DUF348 domain-containing protein</fullName>
    </submittedName>
</protein>
<dbReference type="InterPro" id="IPR007137">
    <property type="entry name" value="DUF348"/>
</dbReference>
<dbReference type="Pfam" id="PF07501">
    <property type="entry name" value="G5"/>
    <property type="match status" value="1"/>
</dbReference>
<gene>
    <name evidence="7" type="ORF">FE374_03930</name>
</gene>
<name>A0A5B8C036_9MICO</name>
<evidence type="ECO:0000259" key="6">
    <source>
        <dbReference type="PROSITE" id="PS51109"/>
    </source>
</evidence>